<dbReference type="Pfam" id="PF00149">
    <property type="entry name" value="Metallophos"/>
    <property type="match status" value="2"/>
</dbReference>
<comment type="catalytic activity">
    <reaction evidence="1">
        <text>a ribonucleoside 5'-phosphate + H2O = a ribonucleoside + phosphate</text>
        <dbReference type="Rhea" id="RHEA:12484"/>
        <dbReference type="ChEBI" id="CHEBI:15377"/>
        <dbReference type="ChEBI" id="CHEBI:18254"/>
        <dbReference type="ChEBI" id="CHEBI:43474"/>
        <dbReference type="ChEBI" id="CHEBI:58043"/>
        <dbReference type="EC" id="3.1.3.5"/>
    </reaction>
</comment>
<evidence type="ECO:0000256" key="1">
    <source>
        <dbReference type="ARBA" id="ARBA00000815"/>
    </source>
</evidence>
<dbReference type="Proteomes" id="UP000009192">
    <property type="component" value="Unassembled WGS sequence"/>
</dbReference>
<dbReference type="GO" id="GO:0006196">
    <property type="term" value="P:AMP catabolic process"/>
    <property type="evidence" value="ECO:0007669"/>
    <property type="project" value="TreeGrafter"/>
</dbReference>
<organism evidence="12 13">
    <name type="scientific">Drosophila mojavensis</name>
    <name type="common">Fruit fly</name>
    <dbReference type="NCBI Taxonomy" id="7230"/>
    <lineage>
        <taxon>Eukaryota</taxon>
        <taxon>Metazoa</taxon>
        <taxon>Ecdysozoa</taxon>
        <taxon>Arthropoda</taxon>
        <taxon>Hexapoda</taxon>
        <taxon>Insecta</taxon>
        <taxon>Pterygota</taxon>
        <taxon>Neoptera</taxon>
        <taxon>Endopterygota</taxon>
        <taxon>Diptera</taxon>
        <taxon>Brachycera</taxon>
        <taxon>Muscomorpha</taxon>
        <taxon>Ephydroidea</taxon>
        <taxon>Drosophilidae</taxon>
        <taxon>Drosophila</taxon>
    </lineage>
</organism>
<dbReference type="InterPro" id="IPR006179">
    <property type="entry name" value="5_nucleotidase/apyrase"/>
</dbReference>
<sequence>MRLLCIFEFCMVFAALIRANPIENSINQVTEFTILHNNDIHARFEQTNKYGAVCTQEDANMNKCFGGVARVAHVVRKYREEAKNGGTPVLYLNAGDTFTGTLWFTIFKDKIASTFLNKLQPDVLCLGNHEFDEDIEGLVSFLNAVDSPVVVSNLEYSKEPDLATTNKLSNSTVLEINGTKIGVIGYLTPKTKQDYINKVEFNEEITSINAEAAKLKAQGINIIIALGHSGYQKDQDIARDCPDVDIVIGGHSHTYLDANQPVADKNDANPEAVRGPYPTTVVQKSGKKVPVVQAYTNTKYLGKLQVKFDAFGNLIQFAGEPILLNASVPQEQDMLDLLDTFRPNITAKGKQVIGHTKVHLEGGSICRLRECNLGNLIADSMVYSRMLENKGGEYWTDAAIALIAGGGIRTSIKKIADGSITFRDMADTIPFENRLLVTRISGKTLLNALEHSASVRNKDSNGGFQQLSGIRVEYNYDMPEGQRVTSALVLCAQCSVPSYSKLNETEFYNIIVTDFLLNGGDGFNLIEKQDQFTELLENDDKGALQQYLEGHSFIYTGMENRIVITKSPETEPKKTQKRNGKNNSNNKEAVTTTRCSYRNRSLLSSSVSVIAAAPYDFGPVCWRIVREEHLFRSSMTYQLIIVACTLLLSHTYANPITPKASVATELIILHNNDMHARFEQTNKNGGTCSKEDANTDKCYGGFARVATEVRKYREEAKKGGTPVLYLNAGDTYTGTAWFSVFKDNITSAFLNMLQPDAISLGNHEFDKNVEGLIPFLNAVEFPVLACNLDLSKEPDLAAAKSLANSTILESNGVQIGVIGYLTPDTKDLSFQNNVEFAEEIVSINAEAQKLKAQGIKIIIALGHSGYQKDQDIARECPDVDIVIGGHSHTYLDANQPVADKNDANPEAVRGPYPTTVVQKSGKKVPVVQAYAYTKYLGKIHVQFDAEGNLIEFDGAPILLNASISQDQELLDLLEVYRPNITRLEEKIVGYTKVTLEGGNICRLRECNLGNLIADSMVHARVLEYKGGDYWTDAPIALLQGGGIRASIDKNSIGSITGSDIITTLPFENALYLTRITGKTLHAALERSAYVRNLDSNGGFLQFAGLHVEYNYDMEEGHRVTSALVRCAQCNVPSYSNLNMSAYYNVIVSEFLLNGGDGYVLIEENNPHTELLQKNDQFAFGEYLEARHYVYPEIEGRIVIIGPKDAAGSIFGSVALIVLSSLITRFFN</sequence>
<feature type="region of interest" description="Disordered" evidence="8">
    <location>
        <begin position="565"/>
        <end position="591"/>
    </location>
</feature>
<dbReference type="GO" id="GO:0046872">
    <property type="term" value="F:metal ion binding"/>
    <property type="evidence" value="ECO:0007669"/>
    <property type="project" value="UniProtKB-KW"/>
</dbReference>
<dbReference type="PROSITE" id="PS00786">
    <property type="entry name" value="5_NUCLEOTIDASE_2"/>
    <property type="match status" value="2"/>
</dbReference>
<evidence type="ECO:0000256" key="4">
    <source>
        <dbReference type="ARBA" id="ARBA00022723"/>
    </source>
</evidence>
<evidence type="ECO:0000256" key="6">
    <source>
        <dbReference type="ARBA" id="ARBA00022741"/>
    </source>
</evidence>
<dbReference type="OrthoDB" id="7722975at2759"/>
<comment type="similarity">
    <text evidence="2">Belongs to the 5'-nucleotidase family.</text>
</comment>
<evidence type="ECO:0000256" key="7">
    <source>
        <dbReference type="ARBA" id="ARBA00022801"/>
    </source>
</evidence>
<dbReference type="SMR" id="A0A0Q9XL98"/>
<proteinExistence type="inferred from homology"/>
<dbReference type="InterPro" id="IPR036907">
    <property type="entry name" value="5'-Nucleotdase_C_sf"/>
</dbReference>
<dbReference type="Gene3D" id="3.90.780.10">
    <property type="entry name" value="5'-Nucleotidase, C-terminal domain"/>
    <property type="match status" value="2"/>
</dbReference>
<dbReference type="InterPro" id="IPR008334">
    <property type="entry name" value="5'-Nucleotdase_C"/>
</dbReference>
<dbReference type="FunFam" id="3.60.21.10:FF:000020">
    <property type="entry name" value="NT5E isoform 4"/>
    <property type="match status" value="2"/>
</dbReference>
<evidence type="ECO:0000256" key="5">
    <source>
        <dbReference type="ARBA" id="ARBA00022729"/>
    </source>
</evidence>
<evidence type="ECO:0000259" key="10">
    <source>
        <dbReference type="Pfam" id="PF00149"/>
    </source>
</evidence>
<feature type="compositionally biased region" description="Polar residues" evidence="8">
    <location>
        <begin position="581"/>
        <end position="591"/>
    </location>
</feature>
<dbReference type="SUPFAM" id="SSF55816">
    <property type="entry name" value="5'-nucleotidase (syn. UDP-sugar hydrolase), C-terminal domain"/>
    <property type="match status" value="2"/>
</dbReference>
<evidence type="ECO:0000313" key="13">
    <source>
        <dbReference type="Proteomes" id="UP000009192"/>
    </source>
</evidence>
<keyword evidence="5 9" id="KW-0732">Signal</keyword>
<dbReference type="CDD" id="cd07409">
    <property type="entry name" value="MPP_CD73_N"/>
    <property type="match status" value="2"/>
</dbReference>
<dbReference type="PANTHER" id="PTHR11575:SF24">
    <property type="entry name" value="5'-NUCLEOTIDASE"/>
    <property type="match status" value="1"/>
</dbReference>
<keyword evidence="7" id="KW-0378">Hydrolase</keyword>
<dbReference type="EMBL" id="CH933808">
    <property type="protein sequence ID" value="KRG05201.1"/>
    <property type="molecule type" value="Genomic_DNA"/>
</dbReference>
<feature type="domain" description="5'-Nucleotidase C-terminal" evidence="11">
    <location>
        <begin position="352"/>
        <end position="525"/>
    </location>
</feature>
<dbReference type="GO" id="GO:0000166">
    <property type="term" value="F:nucleotide binding"/>
    <property type="evidence" value="ECO:0007669"/>
    <property type="project" value="UniProtKB-KW"/>
</dbReference>
<dbReference type="KEGG" id="dmo:Dmoj_GI18582"/>
<accession>A0A0Q9XL98</accession>
<evidence type="ECO:0000256" key="8">
    <source>
        <dbReference type="SAM" id="MobiDB-lite"/>
    </source>
</evidence>
<feature type="signal peptide" evidence="9">
    <location>
        <begin position="1"/>
        <end position="19"/>
    </location>
</feature>
<feature type="chain" id="PRO_5006388041" description="5'-nucleotidase" evidence="9">
    <location>
        <begin position="20"/>
        <end position="1227"/>
    </location>
</feature>
<dbReference type="AlphaFoldDB" id="A0A0Q9XL98"/>
<evidence type="ECO:0000256" key="2">
    <source>
        <dbReference type="ARBA" id="ARBA00006654"/>
    </source>
</evidence>
<evidence type="ECO:0000256" key="9">
    <source>
        <dbReference type="SAM" id="SignalP"/>
    </source>
</evidence>
<name>A0A0Q9XL98_DROMO</name>
<dbReference type="Gene3D" id="3.60.21.10">
    <property type="match status" value="2"/>
</dbReference>
<feature type="domain" description="Calcineurin-like phosphoesterase" evidence="10">
    <location>
        <begin position="33"/>
        <end position="255"/>
    </location>
</feature>
<dbReference type="GO" id="GO:0008253">
    <property type="term" value="F:5'-nucleotidase activity"/>
    <property type="evidence" value="ECO:0007669"/>
    <property type="project" value="UniProtKB-EC"/>
</dbReference>
<feature type="domain" description="Calcineurin-like phosphoesterase" evidence="10">
    <location>
        <begin position="668"/>
        <end position="890"/>
    </location>
</feature>
<dbReference type="SUPFAM" id="SSF56300">
    <property type="entry name" value="Metallo-dependent phosphatases"/>
    <property type="match status" value="2"/>
</dbReference>
<protein>
    <recommendedName>
        <fullName evidence="3">5'-nucleotidase</fullName>
        <ecNumber evidence="3">3.1.3.5</ecNumber>
    </recommendedName>
</protein>
<dbReference type="InterPro" id="IPR029052">
    <property type="entry name" value="Metallo-depent_PP-like"/>
</dbReference>
<dbReference type="PRINTS" id="PR01607">
    <property type="entry name" value="APYRASEFAMLY"/>
</dbReference>
<dbReference type="EC" id="3.1.3.5" evidence="3"/>
<dbReference type="eggNOG" id="KOG4419">
    <property type="taxonomic scope" value="Eukaryota"/>
</dbReference>
<dbReference type="InterPro" id="IPR006146">
    <property type="entry name" value="5'-Nucleotdase_CS"/>
</dbReference>
<dbReference type="GO" id="GO:0005886">
    <property type="term" value="C:plasma membrane"/>
    <property type="evidence" value="ECO:0007669"/>
    <property type="project" value="TreeGrafter"/>
</dbReference>
<keyword evidence="13" id="KW-1185">Reference proteome</keyword>
<dbReference type="Pfam" id="PF02872">
    <property type="entry name" value="5_nucleotid_C"/>
    <property type="match status" value="2"/>
</dbReference>
<evidence type="ECO:0000259" key="11">
    <source>
        <dbReference type="Pfam" id="PF02872"/>
    </source>
</evidence>
<keyword evidence="4" id="KW-0479">Metal-binding</keyword>
<dbReference type="PANTHER" id="PTHR11575">
    <property type="entry name" value="5'-NUCLEOTIDASE-RELATED"/>
    <property type="match status" value="1"/>
</dbReference>
<keyword evidence="6" id="KW-0547">Nucleotide-binding</keyword>
<dbReference type="InterPro" id="IPR004843">
    <property type="entry name" value="Calcineurin-like_PHP"/>
</dbReference>
<evidence type="ECO:0000313" key="12">
    <source>
        <dbReference type="EMBL" id="KRG05201.1"/>
    </source>
</evidence>
<reference evidence="12 13" key="1">
    <citation type="journal article" date="2007" name="Nature">
        <title>Evolution of genes and genomes on the Drosophila phylogeny.</title>
        <authorList>
            <consortium name="Drosophila 12 Genomes Consortium"/>
            <person name="Clark A.G."/>
            <person name="Eisen M.B."/>
            <person name="Smith D.R."/>
            <person name="Bergman C.M."/>
            <person name="Oliver B."/>
            <person name="Markow T.A."/>
            <person name="Kaufman T.C."/>
            <person name="Kellis M."/>
            <person name="Gelbart W."/>
            <person name="Iyer V.N."/>
            <person name="Pollard D.A."/>
            <person name="Sackton T.B."/>
            <person name="Larracuente A.M."/>
            <person name="Singh N.D."/>
            <person name="Abad J.P."/>
            <person name="Abt D.N."/>
            <person name="Adryan B."/>
            <person name="Aguade M."/>
            <person name="Akashi H."/>
            <person name="Anderson W.W."/>
            <person name="Aquadro C.F."/>
            <person name="Ardell D.H."/>
            <person name="Arguello R."/>
            <person name="Artieri C.G."/>
            <person name="Barbash D.A."/>
            <person name="Barker D."/>
            <person name="Barsanti P."/>
            <person name="Batterham P."/>
            <person name="Batzoglou S."/>
            <person name="Begun D."/>
            <person name="Bhutkar A."/>
            <person name="Blanco E."/>
            <person name="Bosak S.A."/>
            <person name="Bradley R.K."/>
            <person name="Brand A.D."/>
            <person name="Brent M.R."/>
            <person name="Brooks A.N."/>
            <person name="Brown R.H."/>
            <person name="Butlin R.K."/>
            <person name="Caggese C."/>
            <person name="Calvi B.R."/>
            <person name="Bernardo de Carvalho A."/>
            <person name="Caspi A."/>
            <person name="Castrezana S."/>
            <person name="Celniker S.E."/>
            <person name="Chang J.L."/>
            <person name="Chapple C."/>
            <person name="Chatterji S."/>
            <person name="Chinwalla A."/>
            <person name="Civetta A."/>
            <person name="Clifton S.W."/>
            <person name="Comeron J.M."/>
            <person name="Costello J.C."/>
            <person name="Coyne J.A."/>
            <person name="Daub J."/>
            <person name="David R.G."/>
            <person name="Delcher A.L."/>
            <person name="Delehaunty K."/>
            <person name="Do C.B."/>
            <person name="Ebling H."/>
            <person name="Edwards K."/>
            <person name="Eickbush T."/>
            <person name="Evans J.D."/>
            <person name="Filipski A."/>
            <person name="Findeiss S."/>
            <person name="Freyhult E."/>
            <person name="Fulton L."/>
            <person name="Fulton R."/>
            <person name="Garcia A.C."/>
            <person name="Gardiner A."/>
            <person name="Garfield D.A."/>
            <person name="Garvin B.E."/>
            <person name="Gibson G."/>
            <person name="Gilbert D."/>
            <person name="Gnerre S."/>
            <person name="Godfrey J."/>
            <person name="Good R."/>
            <person name="Gotea V."/>
            <person name="Gravely B."/>
            <person name="Greenberg A.J."/>
            <person name="Griffiths-Jones S."/>
            <person name="Gross S."/>
            <person name="Guigo R."/>
            <person name="Gustafson E.A."/>
            <person name="Haerty W."/>
            <person name="Hahn M.W."/>
            <person name="Halligan D.L."/>
            <person name="Halpern A.L."/>
            <person name="Halter G.M."/>
            <person name="Han M.V."/>
            <person name="Heger A."/>
            <person name="Hillier L."/>
            <person name="Hinrichs A.S."/>
            <person name="Holmes I."/>
            <person name="Hoskins R.A."/>
            <person name="Hubisz M.J."/>
            <person name="Hultmark D."/>
            <person name="Huntley M.A."/>
            <person name="Jaffe D.B."/>
            <person name="Jagadeeshan S."/>
            <person name="Jeck W.R."/>
            <person name="Johnson J."/>
            <person name="Jones C.D."/>
            <person name="Jordan W.C."/>
            <person name="Karpen G.H."/>
            <person name="Kataoka E."/>
            <person name="Keightley P.D."/>
            <person name="Kheradpour P."/>
            <person name="Kirkness E.F."/>
            <person name="Koerich L.B."/>
            <person name="Kristiansen K."/>
            <person name="Kudrna D."/>
            <person name="Kulathinal R.J."/>
            <person name="Kumar S."/>
            <person name="Kwok R."/>
            <person name="Lander E."/>
            <person name="Langley C.H."/>
            <person name="Lapoint R."/>
            <person name="Lazzaro B.P."/>
            <person name="Lee S.J."/>
            <person name="Levesque L."/>
            <person name="Li R."/>
            <person name="Lin C.F."/>
            <person name="Lin M.F."/>
            <person name="Lindblad-Toh K."/>
            <person name="Llopart A."/>
            <person name="Long M."/>
            <person name="Low L."/>
            <person name="Lozovsky E."/>
            <person name="Lu J."/>
            <person name="Luo M."/>
            <person name="Machado C.A."/>
            <person name="Makalowski W."/>
            <person name="Marzo M."/>
            <person name="Matsuda M."/>
            <person name="Matzkin L."/>
            <person name="McAllister B."/>
            <person name="McBride C.S."/>
            <person name="McKernan B."/>
            <person name="McKernan K."/>
            <person name="Mendez-Lago M."/>
            <person name="Minx P."/>
            <person name="Mollenhauer M.U."/>
            <person name="Montooth K."/>
            <person name="Mount S.M."/>
            <person name="Mu X."/>
            <person name="Myers E."/>
            <person name="Negre B."/>
            <person name="Newfeld S."/>
            <person name="Nielsen R."/>
            <person name="Noor M.A."/>
            <person name="O'Grady P."/>
            <person name="Pachter L."/>
            <person name="Papaceit M."/>
            <person name="Parisi M.J."/>
            <person name="Parisi M."/>
            <person name="Parts L."/>
            <person name="Pedersen J.S."/>
            <person name="Pesole G."/>
            <person name="Phillippy A.M."/>
            <person name="Ponting C.P."/>
            <person name="Pop M."/>
            <person name="Porcelli D."/>
            <person name="Powell J.R."/>
            <person name="Prohaska S."/>
            <person name="Pruitt K."/>
            <person name="Puig M."/>
            <person name="Quesneville H."/>
            <person name="Ram K.R."/>
            <person name="Rand D."/>
            <person name="Rasmussen M.D."/>
            <person name="Reed L.K."/>
            <person name="Reenan R."/>
            <person name="Reily A."/>
            <person name="Remington K.A."/>
            <person name="Rieger T.T."/>
            <person name="Ritchie M.G."/>
            <person name="Robin C."/>
            <person name="Rogers Y.H."/>
            <person name="Rohde C."/>
            <person name="Rozas J."/>
            <person name="Rubenfield M.J."/>
            <person name="Ruiz A."/>
            <person name="Russo S."/>
            <person name="Salzberg S.L."/>
            <person name="Sanchez-Gracia A."/>
            <person name="Saranga D.J."/>
            <person name="Sato H."/>
            <person name="Schaeffer S.W."/>
            <person name="Schatz M.C."/>
            <person name="Schlenke T."/>
            <person name="Schwartz R."/>
            <person name="Segarra C."/>
            <person name="Singh R.S."/>
            <person name="Sirot L."/>
            <person name="Sirota M."/>
            <person name="Sisneros N.B."/>
            <person name="Smith C.D."/>
            <person name="Smith T.F."/>
            <person name="Spieth J."/>
            <person name="Stage D.E."/>
            <person name="Stark A."/>
            <person name="Stephan W."/>
            <person name="Strausberg R.L."/>
            <person name="Strempel S."/>
            <person name="Sturgill D."/>
            <person name="Sutton G."/>
            <person name="Sutton G.G."/>
            <person name="Tao W."/>
            <person name="Teichmann S."/>
            <person name="Tobari Y.N."/>
            <person name="Tomimura Y."/>
            <person name="Tsolas J.M."/>
            <person name="Valente V.L."/>
            <person name="Venter E."/>
            <person name="Venter J.C."/>
            <person name="Vicario S."/>
            <person name="Vieira F.G."/>
            <person name="Vilella A.J."/>
            <person name="Villasante A."/>
            <person name="Walenz B."/>
            <person name="Wang J."/>
            <person name="Wasserman M."/>
            <person name="Watts T."/>
            <person name="Wilson D."/>
            <person name="Wilson R.K."/>
            <person name="Wing R.A."/>
            <person name="Wolfner M.F."/>
            <person name="Wong A."/>
            <person name="Wong G.K."/>
            <person name="Wu C.I."/>
            <person name="Wu G."/>
            <person name="Yamamoto D."/>
            <person name="Yang H.P."/>
            <person name="Yang S.P."/>
            <person name="Yorke J.A."/>
            <person name="Yoshida K."/>
            <person name="Zdobnov E."/>
            <person name="Zhang P."/>
            <person name="Zhang Y."/>
            <person name="Zimin A.V."/>
            <person name="Baldwin J."/>
            <person name="Abdouelleil A."/>
            <person name="Abdulkadir J."/>
            <person name="Abebe A."/>
            <person name="Abera B."/>
            <person name="Abreu J."/>
            <person name="Acer S.C."/>
            <person name="Aftuck L."/>
            <person name="Alexander A."/>
            <person name="An P."/>
            <person name="Anderson E."/>
            <person name="Anderson S."/>
            <person name="Arachi H."/>
            <person name="Azer M."/>
            <person name="Bachantsang P."/>
            <person name="Barry A."/>
            <person name="Bayul T."/>
            <person name="Berlin A."/>
            <person name="Bessette D."/>
            <person name="Bloom T."/>
            <person name="Blye J."/>
            <person name="Boguslavskiy L."/>
            <person name="Bonnet C."/>
            <person name="Boukhgalter B."/>
            <person name="Bourzgui I."/>
            <person name="Brown A."/>
            <person name="Cahill P."/>
            <person name="Channer S."/>
            <person name="Cheshatsang Y."/>
            <person name="Chuda L."/>
            <person name="Citroen M."/>
            <person name="Collymore A."/>
            <person name="Cooke P."/>
            <person name="Costello M."/>
            <person name="D'Aco K."/>
            <person name="Daza R."/>
            <person name="De Haan G."/>
            <person name="DeGray S."/>
            <person name="DeMaso C."/>
            <person name="Dhargay N."/>
            <person name="Dooley K."/>
            <person name="Dooley E."/>
            <person name="Doricent M."/>
            <person name="Dorje P."/>
            <person name="Dorjee K."/>
            <person name="Dupes A."/>
            <person name="Elong R."/>
            <person name="Falk J."/>
            <person name="Farina A."/>
            <person name="Faro S."/>
            <person name="Ferguson D."/>
            <person name="Fisher S."/>
            <person name="Foley C.D."/>
            <person name="Franke A."/>
            <person name="Friedrich D."/>
            <person name="Gadbois L."/>
            <person name="Gearin G."/>
            <person name="Gearin C.R."/>
            <person name="Giannoukos G."/>
            <person name="Goode T."/>
            <person name="Graham J."/>
            <person name="Grandbois E."/>
            <person name="Grewal S."/>
            <person name="Gyaltsen K."/>
            <person name="Hafez N."/>
            <person name="Hagos B."/>
            <person name="Hall J."/>
            <person name="Henson C."/>
            <person name="Hollinger A."/>
            <person name="Honan T."/>
            <person name="Huard M.D."/>
            <person name="Hughes L."/>
            <person name="Hurhula B."/>
            <person name="Husby M.E."/>
            <person name="Kamat A."/>
            <person name="Kanga B."/>
            <person name="Kashin S."/>
            <person name="Khazanovich D."/>
            <person name="Kisner P."/>
            <person name="Lance K."/>
            <person name="Lara M."/>
            <person name="Lee W."/>
            <person name="Lennon N."/>
            <person name="Letendre F."/>
            <person name="LeVine R."/>
            <person name="Lipovsky A."/>
            <person name="Liu X."/>
            <person name="Liu J."/>
            <person name="Liu S."/>
            <person name="Lokyitsang T."/>
            <person name="Lokyitsang Y."/>
            <person name="Lubonja R."/>
            <person name="Lui A."/>
            <person name="MacDonald P."/>
            <person name="Magnisalis V."/>
            <person name="Maru K."/>
            <person name="Matthews C."/>
            <person name="McCusker W."/>
            <person name="McDonough S."/>
            <person name="Mehta T."/>
            <person name="Meldrim J."/>
            <person name="Meneus L."/>
            <person name="Mihai O."/>
            <person name="Mihalev A."/>
            <person name="Mihova T."/>
            <person name="Mittelman R."/>
            <person name="Mlenga V."/>
            <person name="Montmayeur A."/>
            <person name="Mulrain L."/>
            <person name="Navidi A."/>
            <person name="Naylor J."/>
            <person name="Negash T."/>
            <person name="Nguyen T."/>
            <person name="Nguyen N."/>
            <person name="Nicol R."/>
            <person name="Norbu C."/>
            <person name="Norbu N."/>
            <person name="Novod N."/>
            <person name="O'Neill B."/>
            <person name="Osman S."/>
            <person name="Markiewicz E."/>
            <person name="Oyono O.L."/>
            <person name="Patti C."/>
            <person name="Phunkhang P."/>
            <person name="Pierre F."/>
            <person name="Priest M."/>
            <person name="Raghuraman S."/>
            <person name="Rege F."/>
            <person name="Reyes R."/>
            <person name="Rise C."/>
            <person name="Rogov P."/>
            <person name="Ross K."/>
            <person name="Ryan E."/>
            <person name="Settipalli S."/>
            <person name="Shea T."/>
            <person name="Sherpa N."/>
            <person name="Shi L."/>
            <person name="Shih D."/>
            <person name="Sparrow T."/>
            <person name="Spaulding J."/>
            <person name="Stalker J."/>
            <person name="Stange-Thomann N."/>
            <person name="Stavropoulos S."/>
            <person name="Stone C."/>
            <person name="Strader C."/>
            <person name="Tesfaye S."/>
            <person name="Thomson T."/>
            <person name="Thoulutsang Y."/>
            <person name="Thoulutsang D."/>
            <person name="Topham K."/>
            <person name="Topping I."/>
            <person name="Tsamla T."/>
            <person name="Vassiliev H."/>
            <person name="Vo A."/>
            <person name="Wangchuk T."/>
            <person name="Wangdi T."/>
            <person name="Weiand M."/>
            <person name="Wilkinson J."/>
            <person name="Wilson A."/>
            <person name="Yadav S."/>
            <person name="Young G."/>
            <person name="Yu Q."/>
            <person name="Zembek L."/>
            <person name="Zhong D."/>
            <person name="Zimmer A."/>
            <person name="Zwirko Z."/>
            <person name="Jaffe D.B."/>
            <person name="Alvarez P."/>
            <person name="Brockman W."/>
            <person name="Butler J."/>
            <person name="Chin C."/>
            <person name="Gnerre S."/>
            <person name="Grabherr M."/>
            <person name="Kleber M."/>
            <person name="Mauceli E."/>
            <person name="MacCallum I."/>
        </authorList>
    </citation>
    <scope>NUCLEOTIDE SEQUENCE [LARGE SCALE GENOMIC DNA]</scope>
    <source>
        <strain evidence="13">Tucson 15081-1352.22</strain>
    </source>
</reference>
<dbReference type="FunFam" id="3.90.780.10:FF:000001">
    <property type="entry name" value="NT5E isoform 3"/>
    <property type="match status" value="2"/>
</dbReference>
<gene>
    <name evidence="12" type="primary">Dmoj\GI18582</name>
    <name evidence="12" type="ORF">Dmoj_GI18582</name>
</gene>
<feature type="domain" description="5'-Nucleotidase C-terminal" evidence="11">
    <location>
        <begin position="1000"/>
        <end position="1158"/>
    </location>
</feature>
<dbReference type="InParanoid" id="A0A0Q9XL98"/>
<evidence type="ECO:0000256" key="3">
    <source>
        <dbReference type="ARBA" id="ARBA00012643"/>
    </source>
</evidence>